<reference evidence="2 3" key="1">
    <citation type="journal article" date="2019" name="Sci. Rep.">
        <title>Orb-weaving spider Araneus ventricosus genome elucidates the spidroin gene catalogue.</title>
        <authorList>
            <person name="Kono N."/>
            <person name="Nakamura H."/>
            <person name="Ohtoshi R."/>
            <person name="Moran D.A.P."/>
            <person name="Shinohara A."/>
            <person name="Yoshida Y."/>
            <person name="Fujiwara M."/>
            <person name="Mori M."/>
            <person name="Tomita M."/>
            <person name="Arakawa K."/>
        </authorList>
    </citation>
    <scope>NUCLEOTIDE SEQUENCE [LARGE SCALE GENOMIC DNA]</scope>
</reference>
<dbReference type="AlphaFoldDB" id="A0A4Y2HA04"/>
<evidence type="ECO:0000256" key="1">
    <source>
        <dbReference type="SAM" id="MobiDB-lite"/>
    </source>
</evidence>
<feature type="compositionally biased region" description="Basic and acidic residues" evidence="1">
    <location>
        <begin position="1"/>
        <end position="21"/>
    </location>
</feature>
<feature type="region of interest" description="Disordered" evidence="1">
    <location>
        <begin position="1"/>
        <end position="24"/>
    </location>
</feature>
<name>A0A4Y2HA04_ARAVE</name>
<gene>
    <name evidence="2" type="ORF">AVEN_189410_1</name>
</gene>
<sequence length="89" mass="10193">MEKKKKKRRDDDASSSKRPRIDIVQQATNQNISVPEQQQILFDHFGQQQFVFEEFTPAFLQSPAALYNPGTSLDTMGTVETLQHQIAEL</sequence>
<dbReference type="Proteomes" id="UP000499080">
    <property type="component" value="Unassembled WGS sequence"/>
</dbReference>
<dbReference type="EMBL" id="BGPR01001804">
    <property type="protein sequence ID" value="GBM62199.1"/>
    <property type="molecule type" value="Genomic_DNA"/>
</dbReference>
<accession>A0A4Y2HA04</accession>
<organism evidence="2 3">
    <name type="scientific">Araneus ventricosus</name>
    <name type="common">Orbweaver spider</name>
    <name type="synonym">Epeira ventricosa</name>
    <dbReference type="NCBI Taxonomy" id="182803"/>
    <lineage>
        <taxon>Eukaryota</taxon>
        <taxon>Metazoa</taxon>
        <taxon>Ecdysozoa</taxon>
        <taxon>Arthropoda</taxon>
        <taxon>Chelicerata</taxon>
        <taxon>Arachnida</taxon>
        <taxon>Araneae</taxon>
        <taxon>Araneomorphae</taxon>
        <taxon>Entelegynae</taxon>
        <taxon>Araneoidea</taxon>
        <taxon>Araneidae</taxon>
        <taxon>Araneus</taxon>
    </lineage>
</organism>
<evidence type="ECO:0000313" key="3">
    <source>
        <dbReference type="Proteomes" id="UP000499080"/>
    </source>
</evidence>
<keyword evidence="3" id="KW-1185">Reference proteome</keyword>
<protein>
    <submittedName>
        <fullName evidence="2">Uncharacterized protein</fullName>
    </submittedName>
</protein>
<proteinExistence type="predicted"/>
<comment type="caution">
    <text evidence="2">The sequence shown here is derived from an EMBL/GenBank/DDBJ whole genome shotgun (WGS) entry which is preliminary data.</text>
</comment>
<evidence type="ECO:0000313" key="2">
    <source>
        <dbReference type="EMBL" id="GBM62199.1"/>
    </source>
</evidence>